<name>A0A8E2EZS2_9PEZI</name>
<gene>
    <name evidence="1" type="ORF">AOQ84DRAFT_294691</name>
</gene>
<dbReference type="OrthoDB" id="3760002at2759"/>
<reference evidence="1 2" key="1">
    <citation type="journal article" date="2016" name="Nat. Commun.">
        <title>Ectomycorrhizal ecology is imprinted in the genome of the dominant symbiotic fungus Cenococcum geophilum.</title>
        <authorList>
            <consortium name="DOE Joint Genome Institute"/>
            <person name="Peter M."/>
            <person name="Kohler A."/>
            <person name="Ohm R.A."/>
            <person name="Kuo A."/>
            <person name="Krutzmann J."/>
            <person name="Morin E."/>
            <person name="Arend M."/>
            <person name="Barry K.W."/>
            <person name="Binder M."/>
            <person name="Choi C."/>
            <person name="Clum A."/>
            <person name="Copeland A."/>
            <person name="Grisel N."/>
            <person name="Haridas S."/>
            <person name="Kipfer T."/>
            <person name="LaButti K."/>
            <person name="Lindquist E."/>
            <person name="Lipzen A."/>
            <person name="Maire R."/>
            <person name="Meier B."/>
            <person name="Mihaltcheva S."/>
            <person name="Molinier V."/>
            <person name="Murat C."/>
            <person name="Poggeler S."/>
            <person name="Quandt C.A."/>
            <person name="Sperisen C."/>
            <person name="Tritt A."/>
            <person name="Tisserant E."/>
            <person name="Crous P.W."/>
            <person name="Henrissat B."/>
            <person name="Nehls U."/>
            <person name="Egli S."/>
            <person name="Spatafora J.W."/>
            <person name="Grigoriev I.V."/>
            <person name="Martin F.M."/>
        </authorList>
    </citation>
    <scope>NUCLEOTIDE SEQUENCE [LARGE SCALE GENOMIC DNA]</scope>
    <source>
        <strain evidence="1 2">CBS 207.34</strain>
    </source>
</reference>
<sequence>MCTKVIQQYSCGHQVVGKAPCATSRGGSPCGVLKTTVVKHDEKCDSCDH</sequence>
<evidence type="ECO:0000313" key="2">
    <source>
        <dbReference type="Proteomes" id="UP000250140"/>
    </source>
</evidence>
<protein>
    <submittedName>
        <fullName evidence="1">Uncharacterized protein</fullName>
    </submittedName>
</protein>
<evidence type="ECO:0000313" key="1">
    <source>
        <dbReference type="EMBL" id="OCL07643.1"/>
    </source>
</evidence>
<proteinExistence type="predicted"/>
<organism evidence="1 2">
    <name type="scientific">Glonium stellatum</name>
    <dbReference type="NCBI Taxonomy" id="574774"/>
    <lineage>
        <taxon>Eukaryota</taxon>
        <taxon>Fungi</taxon>
        <taxon>Dikarya</taxon>
        <taxon>Ascomycota</taxon>
        <taxon>Pezizomycotina</taxon>
        <taxon>Dothideomycetes</taxon>
        <taxon>Pleosporomycetidae</taxon>
        <taxon>Gloniales</taxon>
        <taxon>Gloniaceae</taxon>
        <taxon>Glonium</taxon>
    </lineage>
</organism>
<dbReference type="AlphaFoldDB" id="A0A8E2EZS2"/>
<keyword evidence="2" id="KW-1185">Reference proteome</keyword>
<accession>A0A8E2EZS2</accession>
<dbReference type="EMBL" id="KV749821">
    <property type="protein sequence ID" value="OCL07643.1"/>
    <property type="molecule type" value="Genomic_DNA"/>
</dbReference>
<dbReference type="Proteomes" id="UP000250140">
    <property type="component" value="Unassembled WGS sequence"/>
</dbReference>